<dbReference type="AlphaFoldDB" id="A0A2T7UX51"/>
<dbReference type="SUPFAM" id="SSF53474">
    <property type="entry name" value="alpha/beta-Hydrolases"/>
    <property type="match status" value="1"/>
</dbReference>
<dbReference type="Proteomes" id="UP000244810">
    <property type="component" value="Unassembled WGS sequence"/>
</dbReference>
<dbReference type="EMBL" id="QDDR01000001">
    <property type="protein sequence ID" value="PVE49156.1"/>
    <property type="molecule type" value="Genomic_DNA"/>
</dbReference>
<protein>
    <submittedName>
        <fullName evidence="2">Polyhydroxyalkanoate depolymerase</fullName>
    </submittedName>
</protein>
<feature type="domain" description="PHB de-polymerase C-terminal" evidence="1">
    <location>
        <begin position="228"/>
        <end position="426"/>
    </location>
</feature>
<proteinExistence type="predicted"/>
<evidence type="ECO:0000259" key="1">
    <source>
        <dbReference type="Pfam" id="PF06850"/>
    </source>
</evidence>
<gene>
    <name evidence="2" type="ORF">DDE23_01750</name>
</gene>
<sequence>MQRSTRFVSHGSWRVASLFPGSGGRNAVLYAAYQGADDFFAPLRTWAQLGLALTPKLSGPFADLLRHTAAGLEMVSRYQLTHARPDWGITSVRVGNRDVPVTEEVALDLPFGQLLHFRRDIDTPQPKVLLTAPLSGHFATLLAQTVQVLLRDHDVYVTDWKNARDVPRSAGEFGVEDYIGYVIRFMEELGPGSHVVAVCQPCVQTLAAVAVMSADRNPATPLSMTLMAGPVDVRESPTAVNALAMEKPLSWFQKNVIATVPGRFAGGGRKVYPGFVQLTAFMTMNMERHLATHRKLYDHLAAGEHEEARRIKEFYDEYFAVLDLTEEFYIETIDRVFQRAELATGDFTYRGKPVDPGTIRNTLLLTVEGGRDDICGLGQTSAAHDLCSSLRPHLKRHHLQANVGHYGVFAGRRWENEIYPVVRNAILAMH</sequence>
<accession>A0A2T7UX51</accession>
<comment type="caution">
    <text evidence="2">The sequence shown here is derived from an EMBL/GenBank/DDBJ whole genome shotgun (WGS) entry which is preliminary data.</text>
</comment>
<dbReference type="Pfam" id="PF06850">
    <property type="entry name" value="PHB_depo_C"/>
    <property type="match status" value="1"/>
</dbReference>
<dbReference type="NCBIfam" id="TIGR01849">
    <property type="entry name" value="PHB_depoly_PhaZ"/>
    <property type="match status" value="1"/>
</dbReference>
<organism evidence="2 3">
    <name type="scientific">Pararhodobacter aggregans</name>
    <dbReference type="NCBI Taxonomy" id="404875"/>
    <lineage>
        <taxon>Bacteria</taxon>
        <taxon>Pseudomonadati</taxon>
        <taxon>Pseudomonadota</taxon>
        <taxon>Alphaproteobacteria</taxon>
        <taxon>Rhodobacterales</taxon>
        <taxon>Paracoccaceae</taxon>
        <taxon>Pararhodobacter</taxon>
    </lineage>
</organism>
<evidence type="ECO:0000313" key="2">
    <source>
        <dbReference type="EMBL" id="PVE49156.1"/>
    </source>
</evidence>
<dbReference type="InterPro" id="IPR010915">
    <property type="entry name" value="PHB_depoly_PhaZ"/>
</dbReference>
<dbReference type="PANTHER" id="PTHR36837">
    <property type="entry name" value="POLY(3-HYDROXYALKANOATE) POLYMERASE SUBUNIT PHAC"/>
    <property type="match status" value="1"/>
</dbReference>
<dbReference type="PANTHER" id="PTHR36837:SF4">
    <property type="entry name" value="BLR0908 PROTEIN"/>
    <property type="match status" value="1"/>
</dbReference>
<dbReference type="InterPro" id="IPR009656">
    <property type="entry name" value="PHB_depo_C"/>
</dbReference>
<dbReference type="InterPro" id="IPR029058">
    <property type="entry name" value="AB_hydrolase_fold"/>
</dbReference>
<dbReference type="Gene3D" id="3.40.50.1820">
    <property type="entry name" value="alpha/beta hydrolase"/>
    <property type="match status" value="1"/>
</dbReference>
<name>A0A2T7UX51_9RHOB</name>
<keyword evidence="3" id="KW-1185">Reference proteome</keyword>
<evidence type="ECO:0000313" key="3">
    <source>
        <dbReference type="Proteomes" id="UP000244810"/>
    </source>
</evidence>
<dbReference type="PIRSF" id="PIRSF020818">
    <property type="entry name" value="PHB_depoly_PhaZ"/>
    <property type="match status" value="1"/>
</dbReference>
<reference evidence="2 3" key="1">
    <citation type="journal article" date="2011" name="Syst. Appl. Microbiol.">
        <title>Defluviimonas denitrificans gen. nov., sp. nov., and Pararhodobacter aggregans gen. nov., sp. nov., non-phototrophic Rhodobacteraceae from the biofilter of a marine aquaculture.</title>
        <authorList>
            <person name="Foesel B.U."/>
            <person name="Drake H.L."/>
            <person name="Schramm A."/>
        </authorList>
    </citation>
    <scope>NUCLEOTIDE SEQUENCE [LARGE SCALE GENOMIC DNA]</scope>
    <source>
        <strain evidence="2 3">D1-19</strain>
    </source>
</reference>
<dbReference type="InterPro" id="IPR051321">
    <property type="entry name" value="PHA/PHB_synthase"/>
</dbReference>
<dbReference type="OrthoDB" id="9774318at2"/>